<dbReference type="OrthoDB" id="1799385at2"/>
<evidence type="ECO:0000313" key="2">
    <source>
        <dbReference type="Proteomes" id="UP000006294"/>
    </source>
</evidence>
<dbReference type="RefSeq" id="WP_015009540.1">
    <property type="nucleotide sequence ID" value="NC_018704.1"/>
</dbReference>
<proteinExistence type="predicted"/>
<protein>
    <recommendedName>
        <fullName evidence="3">Spore coat protein</fullName>
    </recommendedName>
</protein>
<organism evidence="1 2">
    <name type="scientific">Amphibacillus xylanus (strain ATCC 51415 / DSM 6626 / JCM 7361 / LMG 17667 / NBRC 15112 / Ep01)</name>
    <dbReference type="NCBI Taxonomy" id="698758"/>
    <lineage>
        <taxon>Bacteria</taxon>
        <taxon>Bacillati</taxon>
        <taxon>Bacillota</taxon>
        <taxon>Bacilli</taxon>
        <taxon>Bacillales</taxon>
        <taxon>Bacillaceae</taxon>
        <taxon>Amphibacillus</taxon>
    </lineage>
</organism>
<dbReference type="eggNOG" id="ENOG5032Y7E">
    <property type="taxonomic scope" value="Bacteria"/>
</dbReference>
<reference evidence="1 2" key="1">
    <citation type="submission" date="2011-01" db="EMBL/GenBank/DDBJ databases">
        <title>Whole genome sequence of Amphibacillus xylinus NBRC 15112.</title>
        <authorList>
            <person name="Nakazawa H."/>
            <person name="Katano Y."/>
            <person name="Nakamura S."/>
            <person name="Sasagawa M."/>
            <person name="Fukada J."/>
            <person name="Arai T."/>
            <person name="Sasakura N."/>
            <person name="Mochizuki D."/>
            <person name="Hosoyama A."/>
            <person name="Harada K."/>
            <person name="Horikawa H."/>
            <person name="Kato Y."/>
            <person name="Harada T."/>
            <person name="Sasaki K."/>
            <person name="Sekiguchi M."/>
            <person name="Hodoyama M."/>
            <person name="Nishiko R."/>
            <person name="Narita H."/>
            <person name="Hanamaki A."/>
            <person name="Hata C."/>
            <person name="Konno Y."/>
            <person name="Niimura Y."/>
            <person name="Yamazaki S."/>
            <person name="Fujita N."/>
        </authorList>
    </citation>
    <scope>NUCLEOTIDE SEQUENCE [LARGE SCALE GENOMIC DNA]</scope>
    <source>
        <strain evidence="2">ATCC 51415 / DSM 6626 / JCM 7361 / LMG 17667 / NBRC 15112 / Ep01</strain>
    </source>
</reference>
<dbReference type="Proteomes" id="UP000006294">
    <property type="component" value="Chromosome"/>
</dbReference>
<dbReference type="AlphaFoldDB" id="K0IWS0"/>
<name>K0IWS0_AMPXN</name>
<sequence>MQQMNQQANGSMPQPPTMISSKDFLYLTDMMSWNLNVVKKAHALAEKCQIPEIKQAIEQTEKMHQKHYNQLLNFTKSQTN</sequence>
<dbReference type="STRING" id="698758.AXY_08030"/>
<keyword evidence="2" id="KW-1185">Reference proteome</keyword>
<dbReference type="HOGENOM" id="CLU_168781_0_1_9"/>
<evidence type="ECO:0000313" key="1">
    <source>
        <dbReference type="EMBL" id="BAM46935.1"/>
    </source>
</evidence>
<gene>
    <name evidence="1" type="ordered locus">AXY_08030</name>
</gene>
<accession>K0IWS0</accession>
<dbReference type="KEGG" id="axl:AXY_08030"/>
<evidence type="ECO:0008006" key="3">
    <source>
        <dbReference type="Google" id="ProtNLM"/>
    </source>
</evidence>
<dbReference type="EMBL" id="AP012050">
    <property type="protein sequence ID" value="BAM46935.1"/>
    <property type="molecule type" value="Genomic_DNA"/>
</dbReference>